<reference evidence="1 2" key="1">
    <citation type="submission" date="2019-05" db="EMBL/GenBank/DDBJ databases">
        <title>Another draft genome of Portunus trituberculatus and its Hox gene families provides insights of decapod evolution.</title>
        <authorList>
            <person name="Jeong J.-H."/>
            <person name="Song I."/>
            <person name="Kim S."/>
            <person name="Choi T."/>
            <person name="Kim D."/>
            <person name="Ryu S."/>
            <person name="Kim W."/>
        </authorList>
    </citation>
    <scope>NUCLEOTIDE SEQUENCE [LARGE SCALE GENOMIC DNA]</scope>
    <source>
        <tissue evidence="1">Muscle</tissue>
    </source>
</reference>
<keyword evidence="2" id="KW-1185">Reference proteome</keyword>
<gene>
    <name evidence="1" type="ORF">E2C01_066242</name>
</gene>
<dbReference type="EMBL" id="VSRR010033821">
    <property type="protein sequence ID" value="MPC71950.1"/>
    <property type="molecule type" value="Genomic_DNA"/>
</dbReference>
<evidence type="ECO:0000313" key="1">
    <source>
        <dbReference type="EMBL" id="MPC71950.1"/>
    </source>
</evidence>
<evidence type="ECO:0000313" key="2">
    <source>
        <dbReference type="Proteomes" id="UP000324222"/>
    </source>
</evidence>
<sequence>MFQSSVVVMETRITHDNKHMVVVVVVVSVGRRQTSTRADGISMVGRERGISYVASHVIRKEKDAVVYGASWRSPERPSKHKHRPLRDGPAVVVVVALVTLT</sequence>
<accession>A0A5B7HHP8</accession>
<dbReference type="AlphaFoldDB" id="A0A5B7HHP8"/>
<proteinExistence type="predicted"/>
<dbReference type="Proteomes" id="UP000324222">
    <property type="component" value="Unassembled WGS sequence"/>
</dbReference>
<comment type="caution">
    <text evidence="1">The sequence shown here is derived from an EMBL/GenBank/DDBJ whole genome shotgun (WGS) entry which is preliminary data.</text>
</comment>
<name>A0A5B7HHP8_PORTR</name>
<protein>
    <submittedName>
        <fullName evidence="1">Uncharacterized protein</fullName>
    </submittedName>
</protein>
<organism evidence="1 2">
    <name type="scientific">Portunus trituberculatus</name>
    <name type="common">Swimming crab</name>
    <name type="synonym">Neptunus trituberculatus</name>
    <dbReference type="NCBI Taxonomy" id="210409"/>
    <lineage>
        <taxon>Eukaryota</taxon>
        <taxon>Metazoa</taxon>
        <taxon>Ecdysozoa</taxon>
        <taxon>Arthropoda</taxon>
        <taxon>Crustacea</taxon>
        <taxon>Multicrustacea</taxon>
        <taxon>Malacostraca</taxon>
        <taxon>Eumalacostraca</taxon>
        <taxon>Eucarida</taxon>
        <taxon>Decapoda</taxon>
        <taxon>Pleocyemata</taxon>
        <taxon>Brachyura</taxon>
        <taxon>Eubrachyura</taxon>
        <taxon>Portunoidea</taxon>
        <taxon>Portunidae</taxon>
        <taxon>Portuninae</taxon>
        <taxon>Portunus</taxon>
    </lineage>
</organism>